<keyword evidence="8 19" id="KW-0169">Cobalamin biosynthesis</keyword>
<evidence type="ECO:0000313" key="21">
    <source>
        <dbReference type="Proteomes" id="UP000886741"/>
    </source>
</evidence>
<keyword evidence="11 19" id="KW-0460">Magnesium</keyword>
<evidence type="ECO:0000256" key="6">
    <source>
        <dbReference type="ARBA" id="ARBA00015850"/>
    </source>
</evidence>
<organism evidence="20 21">
    <name type="scientific">Candidatus Avoscillospira avistercoris</name>
    <dbReference type="NCBI Taxonomy" id="2840707"/>
    <lineage>
        <taxon>Bacteria</taxon>
        <taxon>Bacillati</taxon>
        <taxon>Bacillota</taxon>
        <taxon>Clostridia</taxon>
        <taxon>Eubacteriales</taxon>
        <taxon>Oscillospiraceae</taxon>
        <taxon>Oscillospiraceae incertae sedis</taxon>
        <taxon>Candidatus Avoscillospira</taxon>
    </lineage>
</organism>
<feature type="transmembrane region" description="Helical" evidence="19">
    <location>
        <begin position="34"/>
        <end position="53"/>
    </location>
</feature>
<keyword evidence="10 19" id="KW-0812">Transmembrane</keyword>
<keyword evidence="12 19" id="KW-1133">Transmembrane helix</keyword>
<evidence type="ECO:0000256" key="1">
    <source>
        <dbReference type="ARBA" id="ARBA00001946"/>
    </source>
</evidence>
<keyword evidence="13 19" id="KW-0472">Membrane</keyword>
<comment type="caution">
    <text evidence="20">The sequence shown here is derived from an EMBL/GenBank/DDBJ whole genome shotgun (WGS) entry which is preliminary data.</text>
</comment>
<dbReference type="GO" id="GO:0008818">
    <property type="term" value="F:cobalamin 5'-phosphate synthase activity"/>
    <property type="evidence" value="ECO:0007669"/>
    <property type="project" value="UniProtKB-UniRule"/>
</dbReference>
<protein>
    <recommendedName>
        <fullName evidence="6 19">Adenosylcobinamide-GDP ribazoletransferase</fullName>
        <ecNumber evidence="5 19">2.7.8.26</ecNumber>
    </recommendedName>
    <alternativeName>
        <fullName evidence="16 19">Cobalamin synthase</fullName>
    </alternativeName>
    <alternativeName>
        <fullName evidence="15 19">Cobalamin-5'-phosphate synthase</fullName>
    </alternativeName>
</protein>
<evidence type="ECO:0000256" key="8">
    <source>
        <dbReference type="ARBA" id="ARBA00022573"/>
    </source>
</evidence>
<evidence type="ECO:0000256" key="9">
    <source>
        <dbReference type="ARBA" id="ARBA00022679"/>
    </source>
</evidence>
<gene>
    <name evidence="19" type="primary">cobS</name>
    <name evidence="20" type="ORF">IAA83_07875</name>
</gene>
<evidence type="ECO:0000256" key="3">
    <source>
        <dbReference type="ARBA" id="ARBA00004663"/>
    </source>
</evidence>
<dbReference type="Pfam" id="PF02654">
    <property type="entry name" value="CobS"/>
    <property type="match status" value="1"/>
</dbReference>
<feature type="transmembrane region" description="Helical" evidence="19">
    <location>
        <begin position="221"/>
        <end position="247"/>
    </location>
</feature>
<comment type="cofactor">
    <cofactor evidence="1 19">
        <name>Mg(2+)</name>
        <dbReference type="ChEBI" id="CHEBI:18420"/>
    </cofactor>
</comment>
<evidence type="ECO:0000256" key="11">
    <source>
        <dbReference type="ARBA" id="ARBA00022842"/>
    </source>
</evidence>
<evidence type="ECO:0000256" key="19">
    <source>
        <dbReference type="HAMAP-Rule" id="MF_00719"/>
    </source>
</evidence>
<evidence type="ECO:0000313" key="20">
    <source>
        <dbReference type="EMBL" id="HIS65270.1"/>
    </source>
</evidence>
<dbReference type="GO" id="GO:0009236">
    <property type="term" value="P:cobalamin biosynthetic process"/>
    <property type="evidence" value="ECO:0007669"/>
    <property type="project" value="UniProtKB-UniRule"/>
</dbReference>
<keyword evidence="7 19" id="KW-1003">Cell membrane</keyword>
<evidence type="ECO:0000256" key="2">
    <source>
        <dbReference type="ARBA" id="ARBA00004651"/>
    </source>
</evidence>
<evidence type="ECO:0000256" key="5">
    <source>
        <dbReference type="ARBA" id="ARBA00013200"/>
    </source>
</evidence>
<evidence type="ECO:0000256" key="16">
    <source>
        <dbReference type="ARBA" id="ARBA00032853"/>
    </source>
</evidence>
<dbReference type="AlphaFoldDB" id="A0A9D1FA85"/>
<comment type="subcellular location">
    <subcellularLocation>
        <location evidence="2 19">Cell membrane</location>
        <topology evidence="2 19">Multi-pass membrane protein</topology>
    </subcellularLocation>
</comment>
<evidence type="ECO:0000256" key="18">
    <source>
        <dbReference type="ARBA" id="ARBA00049504"/>
    </source>
</evidence>
<evidence type="ECO:0000256" key="17">
    <source>
        <dbReference type="ARBA" id="ARBA00048623"/>
    </source>
</evidence>
<evidence type="ECO:0000256" key="15">
    <source>
        <dbReference type="ARBA" id="ARBA00032605"/>
    </source>
</evidence>
<comment type="function">
    <text evidence="14 19">Joins adenosylcobinamide-GDP and alpha-ribazole to generate adenosylcobalamin (Ado-cobalamin). Also synthesizes adenosylcobalamin 5'-phosphate from adenosylcobinamide-GDP and alpha-ribazole 5'-phosphate.</text>
</comment>
<evidence type="ECO:0000256" key="12">
    <source>
        <dbReference type="ARBA" id="ARBA00022989"/>
    </source>
</evidence>
<dbReference type="EC" id="2.7.8.26" evidence="5 19"/>
<name>A0A9D1FA85_9FIRM</name>
<comment type="similarity">
    <text evidence="4 19">Belongs to the CobS family.</text>
</comment>
<feature type="transmembrane region" description="Helical" evidence="19">
    <location>
        <begin position="139"/>
        <end position="162"/>
    </location>
</feature>
<evidence type="ECO:0000256" key="10">
    <source>
        <dbReference type="ARBA" id="ARBA00022692"/>
    </source>
</evidence>
<reference evidence="20" key="1">
    <citation type="submission" date="2020-10" db="EMBL/GenBank/DDBJ databases">
        <authorList>
            <person name="Gilroy R."/>
        </authorList>
    </citation>
    <scope>NUCLEOTIDE SEQUENCE</scope>
    <source>
        <strain evidence="20">ChiBcec16-1751</strain>
    </source>
</reference>
<dbReference type="GO" id="GO:0051073">
    <property type="term" value="F:adenosylcobinamide-GDP ribazoletransferase activity"/>
    <property type="evidence" value="ECO:0007669"/>
    <property type="project" value="UniProtKB-UniRule"/>
</dbReference>
<dbReference type="GO" id="GO:0005886">
    <property type="term" value="C:plasma membrane"/>
    <property type="evidence" value="ECO:0007669"/>
    <property type="project" value="UniProtKB-SubCell"/>
</dbReference>
<comment type="catalytic activity">
    <reaction evidence="18 19">
        <text>alpha-ribazole 5'-phosphate + adenosylcob(III)inamide-GDP = adenosylcob(III)alamin 5'-phosphate + GMP + H(+)</text>
        <dbReference type="Rhea" id="RHEA:23560"/>
        <dbReference type="ChEBI" id="CHEBI:15378"/>
        <dbReference type="ChEBI" id="CHEBI:57918"/>
        <dbReference type="ChEBI" id="CHEBI:58115"/>
        <dbReference type="ChEBI" id="CHEBI:60487"/>
        <dbReference type="ChEBI" id="CHEBI:60493"/>
        <dbReference type="EC" id="2.7.8.26"/>
    </reaction>
</comment>
<dbReference type="HAMAP" id="MF_00719">
    <property type="entry name" value="CobS"/>
    <property type="match status" value="1"/>
</dbReference>
<dbReference type="EMBL" id="DVJJ01000118">
    <property type="protein sequence ID" value="HIS65270.1"/>
    <property type="molecule type" value="Genomic_DNA"/>
</dbReference>
<dbReference type="PANTHER" id="PTHR34148:SF1">
    <property type="entry name" value="ADENOSYLCOBINAMIDE-GDP RIBAZOLETRANSFERASE"/>
    <property type="match status" value="1"/>
</dbReference>
<feature type="transmembrane region" description="Helical" evidence="19">
    <location>
        <begin position="183"/>
        <end position="215"/>
    </location>
</feature>
<sequence length="255" mass="27197">MIVLQTIAVALSMYSALPMPQFAWDQRNMRCAMAAFPLVGVFCGAAVWLWAWLCGVLEFGPVLTGAGIALAPVVITGGIHLDGFCDTVDALASHQDRERKLEILKDSHCGAFAVIATASYLVFLAALCSELPTDNRILLSLGLCFVLSRALSGTAITTFPCAKNSGLARTFSDMAAKKLSRTLLILVAVAASAGLIVLGSVWAVVAALVMFGIYYVLSMKIFGGITGDLAGWFLQWAELLMIFALVVTRESEVLL</sequence>
<dbReference type="InterPro" id="IPR003805">
    <property type="entry name" value="CobS"/>
</dbReference>
<evidence type="ECO:0000256" key="7">
    <source>
        <dbReference type="ARBA" id="ARBA00022475"/>
    </source>
</evidence>
<proteinExistence type="inferred from homology"/>
<comment type="catalytic activity">
    <reaction evidence="17 19">
        <text>alpha-ribazole + adenosylcob(III)inamide-GDP = adenosylcob(III)alamin + GMP + H(+)</text>
        <dbReference type="Rhea" id="RHEA:16049"/>
        <dbReference type="ChEBI" id="CHEBI:10329"/>
        <dbReference type="ChEBI" id="CHEBI:15378"/>
        <dbReference type="ChEBI" id="CHEBI:18408"/>
        <dbReference type="ChEBI" id="CHEBI:58115"/>
        <dbReference type="ChEBI" id="CHEBI:60487"/>
        <dbReference type="EC" id="2.7.8.26"/>
    </reaction>
</comment>
<dbReference type="Proteomes" id="UP000886741">
    <property type="component" value="Unassembled WGS sequence"/>
</dbReference>
<reference evidence="20" key="2">
    <citation type="journal article" date="2021" name="PeerJ">
        <title>Extensive microbial diversity within the chicken gut microbiome revealed by metagenomics and culture.</title>
        <authorList>
            <person name="Gilroy R."/>
            <person name="Ravi A."/>
            <person name="Getino M."/>
            <person name="Pursley I."/>
            <person name="Horton D.L."/>
            <person name="Alikhan N.F."/>
            <person name="Baker D."/>
            <person name="Gharbi K."/>
            <person name="Hall N."/>
            <person name="Watson M."/>
            <person name="Adriaenssens E.M."/>
            <person name="Foster-Nyarko E."/>
            <person name="Jarju S."/>
            <person name="Secka A."/>
            <person name="Antonio M."/>
            <person name="Oren A."/>
            <person name="Chaudhuri R.R."/>
            <person name="La Ragione R."/>
            <person name="Hildebrand F."/>
            <person name="Pallen M.J."/>
        </authorList>
    </citation>
    <scope>NUCLEOTIDE SEQUENCE</scope>
    <source>
        <strain evidence="20">ChiBcec16-1751</strain>
    </source>
</reference>
<keyword evidence="9 19" id="KW-0808">Transferase</keyword>
<evidence type="ECO:0000256" key="14">
    <source>
        <dbReference type="ARBA" id="ARBA00025228"/>
    </source>
</evidence>
<evidence type="ECO:0000256" key="13">
    <source>
        <dbReference type="ARBA" id="ARBA00023136"/>
    </source>
</evidence>
<comment type="pathway">
    <text evidence="3 19">Cofactor biosynthesis; adenosylcobalamin biosynthesis; adenosylcobalamin from cob(II)yrinate a,c-diamide: step 7/7.</text>
</comment>
<feature type="transmembrane region" description="Helical" evidence="19">
    <location>
        <begin position="109"/>
        <end position="127"/>
    </location>
</feature>
<dbReference type="PANTHER" id="PTHR34148">
    <property type="entry name" value="ADENOSYLCOBINAMIDE-GDP RIBAZOLETRANSFERASE"/>
    <property type="match status" value="1"/>
</dbReference>
<evidence type="ECO:0000256" key="4">
    <source>
        <dbReference type="ARBA" id="ARBA00010561"/>
    </source>
</evidence>
<accession>A0A9D1FA85</accession>